<dbReference type="OrthoDB" id="1488345at2"/>
<organism evidence="3 4">
    <name type="scientific">Tautonia sociabilis</name>
    <dbReference type="NCBI Taxonomy" id="2080755"/>
    <lineage>
        <taxon>Bacteria</taxon>
        <taxon>Pseudomonadati</taxon>
        <taxon>Planctomycetota</taxon>
        <taxon>Planctomycetia</taxon>
        <taxon>Isosphaerales</taxon>
        <taxon>Isosphaeraceae</taxon>
        <taxon>Tautonia</taxon>
    </lineage>
</organism>
<reference evidence="3 4" key="1">
    <citation type="submission" date="2018-12" db="EMBL/GenBank/DDBJ databases">
        <authorList>
            <person name="Toschakov S.V."/>
        </authorList>
    </citation>
    <scope>NUCLEOTIDE SEQUENCE [LARGE SCALE GENOMIC DNA]</scope>
    <source>
        <strain evidence="3 4">GM2012</strain>
    </source>
</reference>
<evidence type="ECO:0000313" key="4">
    <source>
        <dbReference type="Proteomes" id="UP000280296"/>
    </source>
</evidence>
<dbReference type="AlphaFoldDB" id="A0A432MNA9"/>
<evidence type="ECO:0000313" key="3">
    <source>
        <dbReference type="EMBL" id="RUL88596.1"/>
    </source>
</evidence>
<proteinExistence type="predicted"/>
<dbReference type="Pfam" id="PF13517">
    <property type="entry name" value="FG-GAP_3"/>
    <property type="match status" value="2"/>
</dbReference>
<dbReference type="SUPFAM" id="SSF69318">
    <property type="entry name" value="Integrin alpha N-terminal domain"/>
    <property type="match status" value="1"/>
</dbReference>
<dbReference type="InterPro" id="IPR027039">
    <property type="entry name" value="Crtac1"/>
</dbReference>
<dbReference type="InterPro" id="IPR011990">
    <property type="entry name" value="TPR-like_helical_dom_sf"/>
</dbReference>
<dbReference type="Pfam" id="PF14559">
    <property type="entry name" value="TPR_19"/>
    <property type="match status" value="1"/>
</dbReference>
<feature type="domain" description="ASPIC/UnbV" evidence="2">
    <location>
        <begin position="897"/>
        <end position="963"/>
    </location>
</feature>
<dbReference type="Gene3D" id="1.25.40.10">
    <property type="entry name" value="Tetratricopeptide repeat domain"/>
    <property type="match status" value="2"/>
</dbReference>
<dbReference type="Gene3D" id="2.130.10.130">
    <property type="entry name" value="Integrin alpha, N-terminal"/>
    <property type="match status" value="2"/>
</dbReference>
<comment type="caution">
    <text evidence="3">The sequence shown here is derived from an EMBL/GenBank/DDBJ whole genome shotgun (WGS) entry which is preliminary data.</text>
</comment>
<evidence type="ECO:0000256" key="1">
    <source>
        <dbReference type="ARBA" id="ARBA00022729"/>
    </source>
</evidence>
<reference evidence="3 4" key="2">
    <citation type="submission" date="2019-01" db="EMBL/GenBank/DDBJ databases">
        <title>Tautonia sociabilis, a novel thermotolerant planctomycete of Isosphaeraceae family, isolated from a 4000 m deep subterranean habitat.</title>
        <authorList>
            <person name="Kovaleva O.L."/>
            <person name="Elcheninov A.G."/>
            <person name="Van Heerden E."/>
            <person name="Toshchakov S.V."/>
            <person name="Novikov A."/>
            <person name="Bonch-Osmolovskaya E.A."/>
            <person name="Kublanov I.V."/>
        </authorList>
    </citation>
    <scope>NUCLEOTIDE SEQUENCE [LARGE SCALE GENOMIC DNA]</scope>
    <source>
        <strain evidence="3 4">GM2012</strain>
    </source>
</reference>
<keyword evidence="4" id="KW-1185">Reference proteome</keyword>
<accession>A0A432MNA9</accession>
<dbReference type="Pfam" id="PF13432">
    <property type="entry name" value="TPR_16"/>
    <property type="match status" value="1"/>
</dbReference>
<evidence type="ECO:0000259" key="2">
    <source>
        <dbReference type="Pfam" id="PF07593"/>
    </source>
</evidence>
<dbReference type="PANTHER" id="PTHR16026:SF0">
    <property type="entry name" value="CARTILAGE ACIDIC PROTEIN 1"/>
    <property type="match status" value="1"/>
</dbReference>
<dbReference type="PANTHER" id="PTHR16026">
    <property type="entry name" value="CARTILAGE ACIDIC PROTEIN 1"/>
    <property type="match status" value="1"/>
</dbReference>
<dbReference type="RefSeq" id="WP_126724523.1">
    <property type="nucleotide sequence ID" value="NZ_RYZH01000009.1"/>
</dbReference>
<protein>
    <submittedName>
        <fullName evidence="3">Tetratricopeptide repeat protein</fullName>
    </submittedName>
</protein>
<dbReference type="SUPFAM" id="SSF48452">
    <property type="entry name" value="TPR-like"/>
    <property type="match status" value="2"/>
</dbReference>
<dbReference type="PROSITE" id="PS51257">
    <property type="entry name" value="PROKAR_LIPOPROTEIN"/>
    <property type="match status" value="1"/>
</dbReference>
<sequence>MRARRWPVGMLLAAAVALSCWGALTLARARRDRSQLAAAISAVEAGRFEEAEPVLRRRLDDRPGDDRLRFLLGTCEQRLGRLEEAVDTWAAIDPAGAFGPRAALAASEALIGLGRLAEAERRLDLAIKAGEGDGPEPAMLRERLVQIARLTGRRDELRPLIEQVWNLALKRPPGREWPEVSSPRDLLRQYCLVDLEPPPVEQRRAELERALDRFPEDDRAWLGMAHLELEEGRLDLASGWLRRCLAARPDDPSVRLAQLRLAIAAGDSSSALEALDRLPEGALPPDRLLDLDAWFAERRGDLDEARTALRRLLERNPTDLEALERLSGLLVRLGDPAGAAELRARKAALDAAMNRYRSRYFRADLIDEGVELAGLAERLGRWFEAEGWWTLIGRSRGFDEESREALARIQERRRSAEEGPSPPTIRELIASASAGIVPGGDPEAPPPARFVEVGREVGLDFEHEPGRTPDRQLPETMSGGVALLDADGDGRLDIFAVQGGRLPGQPGLPPSSGDRLYRNRGDGTFEDVTESAGLGGDRGYGHGSCSADFDGDGHPDLLVTRLGAVSLYRNRGDGTFEDVTESAGLAGAGGWPTSAAFADIDGDGDLDLYIARYVDWNPTAPIRCRREDGSFSYCHPLALPASPDLLYRNDGGRFVDVSEEAGIRVPEAGRGLGVVALDLDDDRLIDFYVANDATANFFFRNLGDGRFEETAEMAGLAANAQGGYQAGMGIACGDLNGDGAIDLLVTNFFGEGTTYYENLGGGQFVDRSASVGLLAATRSLLGFGTALIDAQNDGRLDLLTVNGHVDDHRPRFPYAMPAQLLLGSSVGRLVPVDDPGSPPWDRPRLGRGLAVGDVDDDGRVDAVAIDQGGPLALLLNRSEGGHFLTLRLEGTRSNRDAIGATCAVVAGGLRRVAVRFGGGSYQSSSGPALHFGLGKEEWVDRIEVDWPSGLREVIEGVPADRRYRIREGEGRIREPSASPTAD</sequence>
<dbReference type="InterPro" id="IPR028994">
    <property type="entry name" value="Integrin_alpha_N"/>
</dbReference>
<dbReference type="InterPro" id="IPR013517">
    <property type="entry name" value="FG-GAP"/>
</dbReference>
<dbReference type="EMBL" id="RYZH01000009">
    <property type="protein sequence ID" value="RUL88596.1"/>
    <property type="molecule type" value="Genomic_DNA"/>
</dbReference>
<dbReference type="InterPro" id="IPR011519">
    <property type="entry name" value="UnbV_ASPIC"/>
</dbReference>
<gene>
    <name evidence="3" type="ORF">TsocGM_06650</name>
</gene>
<keyword evidence="1" id="KW-0732">Signal</keyword>
<dbReference type="Pfam" id="PF07593">
    <property type="entry name" value="UnbV_ASPIC"/>
    <property type="match status" value="1"/>
</dbReference>
<dbReference type="Pfam" id="PF13428">
    <property type="entry name" value="TPR_14"/>
    <property type="match status" value="1"/>
</dbReference>
<dbReference type="Proteomes" id="UP000280296">
    <property type="component" value="Unassembled WGS sequence"/>
</dbReference>
<name>A0A432MNA9_9BACT</name>